<evidence type="ECO:0000313" key="2">
    <source>
        <dbReference type="EMBL" id="UTG72830.1"/>
    </source>
</evidence>
<keyword evidence="1" id="KW-0732">Signal</keyword>
<accession>A0A9X9N4B4</accession>
<dbReference type="AlphaFoldDB" id="A0A9X9N4B4"/>
<protein>
    <submittedName>
        <fullName evidence="2">Sel1 repeat family protein</fullName>
    </submittedName>
</protein>
<reference evidence="2" key="1">
    <citation type="submission" date="2021-04" db="EMBL/GenBank/DDBJ databases">
        <title>Characterizing Neisseria spp. as novel respiratory pathobionts in bronchiectasis.</title>
        <authorList>
            <person name="Li L."/>
            <person name="Mac Aogain M."/>
            <person name="Xu T."/>
            <person name="Jaggi T.K."/>
            <person name="Chan L.Y."/>
            <person name="Keir H.R."/>
            <person name="Dicker A.J."/>
            <person name="Qu J."/>
            <person name="Liu Y."/>
            <person name="Chen H.S."/>
            <person name="Koh M.S."/>
            <person name="Ong T.H."/>
            <person name="Lim A.Y.H."/>
            <person name="Abisheganaden J."/>
            <person name="Low T.B."/>
            <person name="Oliver B.G."/>
            <person name="Tan N.S."/>
            <person name="Fang M."/>
            <person name="Chalmers J.D."/>
            <person name="Chotirmall S.H."/>
        </authorList>
    </citation>
    <scope>NUCLEOTIDE SEQUENCE</scope>
    <source>
        <strain evidence="2">TT0073</strain>
    </source>
</reference>
<name>A0A9X9N4B4_NEISU</name>
<dbReference type="EMBL" id="CP073116">
    <property type="protein sequence ID" value="UTG72830.1"/>
    <property type="molecule type" value="Genomic_DNA"/>
</dbReference>
<organism evidence="2 3">
    <name type="scientific">Neisseria subflava</name>
    <dbReference type="NCBI Taxonomy" id="28449"/>
    <lineage>
        <taxon>Bacteria</taxon>
        <taxon>Pseudomonadati</taxon>
        <taxon>Pseudomonadota</taxon>
        <taxon>Betaproteobacteria</taxon>
        <taxon>Neisseriales</taxon>
        <taxon>Neisseriaceae</taxon>
        <taxon>Neisseria</taxon>
    </lineage>
</organism>
<evidence type="ECO:0000313" key="3">
    <source>
        <dbReference type="Proteomes" id="UP001057305"/>
    </source>
</evidence>
<gene>
    <name evidence="2" type="ORF">KCG56_05395</name>
</gene>
<dbReference type="Gene3D" id="1.25.40.10">
    <property type="entry name" value="Tetratricopeptide repeat domain"/>
    <property type="match status" value="1"/>
</dbReference>
<dbReference type="RefSeq" id="WP_003685189.1">
    <property type="nucleotide sequence ID" value="NZ_CP073116.1"/>
</dbReference>
<dbReference type="InterPro" id="IPR011990">
    <property type="entry name" value="TPR-like_helical_dom_sf"/>
</dbReference>
<dbReference type="Proteomes" id="UP001057305">
    <property type="component" value="Chromosome"/>
</dbReference>
<feature type="chain" id="PRO_5040855238" evidence="1">
    <location>
        <begin position="21"/>
        <end position="221"/>
    </location>
</feature>
<evidence type="ECO:0000256" key="1">
    <source>
        <dbReference type="SAM" id="SignalP"/>
    </source>
</evidence>
<feature type="signal peptide" evidence="1">
    <location>
        <begin position="1"/>
        <end position="20"/>
    </location>
</feature>
<proteinExistence type="predicted"/>
<sequence length="221" mass="24969">MLKKYVWCGLAVLITGTAFALGTGGEENLRRKAKAGDAEAQYLLAMQLEMTTDPVNLKESEFYYWLKKAAENGEGAAQDLLDDIEAEYDKTALEDELAPNGSQKLMNEVFKLENQKQKNYPLIKEKLFKAAALSNYAALADTAWLFGNRDNAQKYGVPFHPLKACILSVYTNNRYGDLNKDALDILCRGIYTKDNSEKIEHYAKQIKNRPSKIWSILENVK</sequence>